<keyword evidence="3" id="KW-0418">Kinase</keyword>
<evidence type="ECO:0000256" key="1">
    <source>
        <dbReference type="SAM" id="Phobius"/>
    </source>
</evidence>
<feature type="domain" description="Histidine kinase/HSP90-like ATPase" evidence="2">
    <location>
        <begin position="314"/>
        <end position="412"/>
    </location>
</feature>
<evidence type="ECO:0000259" key="2">
    <source>
        <dbReference type="SMART" id="SM00387"/>
    </source>
</evidence>
<evidence type="ECO:0000313" key="3">
    <source>
        <dbReference type="EMBL" id="ANU06776.1"/>
    </source>
</evidence>
<reference evidence="3 4" key="1">
    <citation type="submission" date="2016-07" db="EMBL/GenBank/DDBJ databases">
        <title>Complete genome sequence of Altererythrobacter namhicola JCM 16345T, containing esterase-encoding genes.</title>
        <authorList>
            <person name="Cheng H."/>
            <person name="Wu Y.-H."/>
            <person name="Jian S.-L."/>
            <person name="Huo Y.-Y."/>
            <person name="Wang C.-S."/>
            <person name="Xu X.-W."/>
        </authorList>
    </citation>
    <scope>NUCLEOTIDE SEQUENCE [LARGE SCALE GENOMIC DNA]</scope>
    <source>
        <strain evidence="3 4">JCM 16345</strain>
    </source>
</reference>
<feature type="transmembrane region" description="Helical" evidence="1">
    <location>
        <begin position="20"/>
        <end position="37"/>
    </location>
</feature>
<dbReference type="GO" id="GO:0000155">
    <property type="term" value="F:phosphorelay sensor kinase activity"/>
    <property type="evidence" value="ECO:0007669"/>
    <property type="project" value="InterPro"/>
</dbReference>
<dbReference type="AlphaFoldDB" id="A0A1C7D5L4"/>
<keyword evidence="1" id="KW-1133">Transmembrane helix</keyword>
<gene>
    <name evidence="3" type="primary">yehU</name>
    <name evidence="3" type="ORF">A6F65_00451</name>
</gene>
<dbReference type="KEGG" id="anh:A6F65_00451"/>
<dbReference type="SUPFAM" id="SSF55874">
    <property type="entry name" value="ATPase domain of HSP90 chaperone/DNA topoisomerase II/histidine kinase"/>
    <property type="match status" value="1"/>
</dbReference>
<feature type="transmembrane region" description="Helical" evidence="1">
    <location>
        <begin position="87"/>
        <end position="109"/>
    </location>
</feature>
<dbReference type="InterPro" id="IPR050640">
    <property type="entry name" value="Bact_2-comp_sensor_kinase"/>
</dbReference>
<dbReference type="SMART" id="SM00387">
    <property type="entry name" value="HATPase_c"/>
    <property type="match status" value="1"/>
</dbReference>
<name>A0A1C7D5L4_9SPHN</name>
<dbReference type="Pfam" id="PF06580">
    <property type="entry name" value="His_kinase"/>
    <property type="match status" value="1"/>
</dbReference>
<dbReference type="PANTHER" id="PTHR34220">
    <property type="entry name" value="SENSOR HISTIDINE KINASE YPDA"/>
    <property type="match status" value="1"/>
</dbReference>
<evidence type="ECO:0000313" key="4">
    <source>
        <dbReference type="Proteomes" id="UP000092698"/>
    </source>
</evidence>
<keyword evidence="1" id="KW-0812">Transmembrane</keyword>
<feature type="transmembrane region" description="Helical" evidence="1">
    <location>
        <begin position="180"/>
        <end position="199"/>
    </location>
</feature>
<dbReference type="Gene3D" id="3.30.565.10">
    <property type="entry name" value="Histidine kinase-like ATPase, C-terminal domain"/>
    <property type="match status" value="1"/>
</dbReference>
<dbReference type="InterPro" id="IPR036890">
    <property type="entry name" value="HATPase_C_sf"/>
</dbReference>
<proteinExistence type="predicted"/>
<dbReference type="PATRIC" id="fig|645517.4.peg.451"/>
<sequence length="424" mass="46800">MMTSDETLGGSRPETARVPARAVFASIVGLWLCYFILNTIRAEMLDLGFSQELLWRRGLTSLMGVGITGLLWIMLRLFDRRPLWAKIAAALVLAMPTAVLLTQANALAFSDIMDQVNQRKAAEQGLDLSRDENGDLVVSLPPRSGAFVTAMPEETGGEPIVVLRQSENERSRLRIAEESFGRYFMMLTWCALYIAMLVGQKARTAERREAQAREAARAAELRSLRYQVNPHFLFNTFNSLSAMVLTDRAKEAEKMIQTISRFYRRSLADDPTADVTVAEEFDLQRLYLDIEAVRFPKRLRAVFDLPEDLVEARMPGMLLQPIVENSVKHAVAPVKREVTITLSAHAEGDRLVIVVADDGGVSEGPGKTRPGFGIGLANVRDRLQASFGDAAQIASGPSVEGFATRITIPLTGVRPKAEPRVVAA</sequence>
<dbReference type="STRING" id="645517.A6F65_00451"/>
<protein>
    <submittedName>
        <fullName evidence="3">Sensor histidine kinase YehU</fullName>
        <ecNumber evidence="3">2.7.13.3</ecNumber>
    </submittedName>
</protein>
<dbReference type="EMBL" id="CP016545">
    <property type="protein sequence ID" value="ANU06776.1"/>
    <property type="molecule type" value="Genomic_DNA"/>
</dbReference>
<dbReference type="Pfam" id="PF02518">
    <property type="entry name" value="HATPase_c"/>
    <property type="match status" value="1"/>
</dbReference>
<accession>A0A1C7D5L4</accession>
<dbReference type="InterPro" id="IPR010559">
    <property type="entry name" value="Sig_transdc_His_kin_internal"/>
</dbReference>
<dbReference type="EC" id="2.7.13.3" evidence="3"/>
<dbReference type="InterPro" id="IPR003594">
    <property type="entry name" value="HATPase_dom"/>
</dbReference>
<keyword evidence="3" id="KW-0808">Transferase</keyword>
<dbReference type="GO" id="GO:0016020">
    <property type="term" value="C:membrane"/>
    <property type="evidence" value="ECO:0007669"/>
    <property type="project" value="InterPro"/>
</dbReference>
<dbReference type="PANTHER" id="PTHR34220:SF7">
    <property type="entry name" value="SENSOR HISTIDINE KINASE YPDA"/>
    <property type="match status" value="1"/>
</dbReference>
<organism evidence="3 4">
    <name type="scientific">Paraurantiacibacter namhicola</name>
    <dbReference type="NCBI Taxonomy" id="645517"/>
    <lineage>
        <taxon>Bacteria</taxon>
        <taxon>Pseudomonadati</taxon>
        <taxon>Pseudomonadota</taxon>
        <taxon>Alphaproteobacteria</taxon>
        <taxon>Sphingomonadales</taxon>
        <taxon>Erythrobacteraceae</taxon>
        <taxon>Paraurantiacibacter</taxon>
    </lineage>
</organism>
<keyword evidence="1" id="KW-0472">Membrane</keyword>
<feature type="transmembrane region" description="Helical" evidence="1">
    <location>
        <begin position="58"/>
        <end position="75"/>
    </location>
</feature>
<keyword evidence="4" id="KW-1185">Reference proteome</keyword>
<dbReference type="Proteomes" id="UP000092698">
    <property type="component" value="Chromosome"/>
</dbReference>